<feature type="compositionally biased region" description="Low complexity" evidence="1">
    <location>
        <begin position="953"/>
        <end position="969"/>
    </location>
</feature>
<feature type="region of interest" description="Disordered" evidence="1">
    <location>
        <begin position="71"/>
        <end position="105"/>
    </location>
</feature>
<feature type="compositionally biased region" description="Basic and acidic residues" evidence="1">
    <location>
        <begin position="194"/>
        <end position="214"/>
    </location>
</feature>
<organism evidence="2 3">
    <name type="scientific">Candidula unifasciata</name>
    <dbReference type="NCBI Taxonomy" id="100452"/>
    <lineage>
        <taxon>Eukaryota</taxon>
        <taxon>Metazoa</taxon>
        <taxon>Spiralia</taxon>
        <taxon>Lophotrochozoa</taxon>
        <taxon>Mollusca</taxon>
        <taxon>Gastropoda</taxon>
        <taxon>Heterobranchia</taxon>
        <taxon>Euthyneura</taxon>
        <taxon>Panpulmonata</taxon>
        <taxon>Eupulmonata</taxon>
        <taxon>Stylommatophora</taxon>
        <taxon>Helicina</taxon>
        <taxon>Helicoidea</taxon>
        <taxon>Geomitridae</taxon>
        <taxon>Candidula</taxon>
    </lineage>
</organism>
<evidence type="ECO:0000313" key="3">
    <source>
        <dbReference type="Proteomes" id="UP000678393"/>
    </source>
</evidence>
<feature type="compositionally biased region" description="Low complexity" evidence="1">
    <location>
        <begin position="983"/>
        <end position="992"/>
    </location>
</feature>
<feature type="compositionally biased region" description="Polar residues" evidence="1">
    <location>
        <begin position="7"/>
        <end position="25"/>
    </location>
</feature>
<feature type="region of interest" description="Disordered" evidence="1">
    <location>
        <begin position="138"/>
        <end position="217"/>
    </location>
</feature>
<feature type="compositionally biased region" description="Polar residues" evidence="1">
    <location>
        <begin position="891"/>
        <end position="903"/>
    </location>
</feature>
<dbReference type="EMBL" id="CAJHNH020005112">
    <property type="protein sequence ID" value="CAG5132132.1"/>
    <property type="molecule type" value="Genomic_DNA"/>
</dbReference>
<dbReference type="OrthoDB" id="6087348at2759"/>
<comment type="caution">
    <text evidence="2">The sequence shown here is derived from an EMBL/GenBank/DDBJ whole genome shotgun (WGS) entry which is preliminary data.</text>
</comment>
<evidence type="ECO:0000256" key="1">
    <source>
        <dbReference type="SAM" id="MobiDB-lite"/>
    </source>
</evidence>
<feature type="region of interest" description="Disordered" evidence="1">
    <location>
        <begin position="1"/>
        <end position="30"/>
    </location>
</feature>
<feature type="region of interest" description="Disordered" evidence="1">
    <location>
        <begin position="630"/>
        <end position="655"/>
    </location>
</feature>
<keyword evidence="3" id="KW-1185">Reference proteome</keyword>
<evidence type="ECO:0000313" key="2">
    <source>
        <dbReference type="EMBL" id="CAG5132132.1"/>
    </source>
</evidence>
<accession>A0A8S3ZVZ0</accession>
<gene>
    <name evidence="2" type="ORF">CUNI_LOCUS17690</name>
</gene>
<sequence>MEDPSFSPRSIYSNSSAAPCTQAENVDTEKVSKTVHTSNFREEITPNFLDSIRDPPNSLCTTINMKDVTSSTRTHDAEIDNLKPTTGSGRDDHYQNNRQDTADGCLNPVTTQTVCKNLGARSGTSHVEGRALTLSRMSGLGMSPAEMNTTSQISDSFDEDEDETVAPQEPTDDASEWKSESQSVPVKDAVPSSEHSEGHHLQENLKPRNADFTKRVHVQPRTTLRSSLEFLDRDFLRSLRNTDLLHTVSTDRHRLFKSLQRMTRRKGYLPMFQVKSRQAIEMLPQIVVLNHCAKTFIERGSSSFSGSVRCLPVFYTEDDHGFITSIYTVNWIPEGVYSLEKSPIETITSGETNTNTDQQASFGKLLQYSPFASDQAFTNQQAYLIGDEVSSREEAARTLTVAHDEAEGDVAKYFMLMCGWVPPLLNSGAPLPTSETPLEVSSVKAESKERDSNIKNMTELAQNRARELHLHELDSVAEGRYSEKNTSKITEDKESSLPQIATVQAVATSDTPSGVFQSRVNEVCTLPAICYGAGPITTEKARPTLMLCLRCGVRVKCAHAQTEDVIQTRDSLPFEKWQTQRACPMNIKIKTLQGRNSPSCCRQRSCRHSWEVSEVGLALPLITAVTRRAHTRRGSANERISPLSSRSRSRSKLSLKRVTKSQTEFECKKEYGSAYSALSQVRSQPDIYGARYNSRSIDIHAEAIIHTEENPQKNRESAGRGFTATSTKQGPTIKTPEFDAGKEINVLVESVKSECRAVDNRRKTPTRINDLIQGHAQKSPATAKTLSTSPHNQRLLSQQASTYPSSVKYLVSLRQQASVKQNQKLKETTQQAVLTTDRDKLRETDPSVAGWTWKTVREVLDEEQELMEKRTWSQAVIPPPFPAANPAHSALNKQSQKPTSRSFQSRKKHLAQHRRNLSQIHHSYVSPYYAKKEVKRARSRTPASDSGDDRSSISRITTNSGLSSSSSESNTEEESSTEESECGSRSSDSGSDFFTRYANKGGPTSVDDIFKRTLPRQRLDYKLARMKEAKEKEEMEQLGYLRGKEGATPPPQGHGDNAREKDHAVSFALSEYDMCSDAEEIRQLWKECFPEVDFWDRKRRKKFKKTKILS</sequence>
<protein>
    <submittedName>
        <fullName evidence="2">Uncharacterized protein</fullName>
    </submittedName>
</protein>
<feature type="compositionally biased region" description="Acidic residues" evidence="1">
    <location>
        <begin position="156"/>
        <end position="174"/>
    </location>
</feature>
<feature type="region of interest" description="Disordered" evidence="1">
    <location>
        <begin position="877"/>
        <end position="999"/>
    </location>
</feature>
<feature type="compositionally biased region" description="Basic residues" evidence="1">
    <location>
        <begin position="904"/>
        <end position="916"/>
    </location>
</feature>
<feature type="region of interest" description="Disordered" evidence="1">
    <location>
        <begin position="710"/>
        <end position="736"/>
    </location>
</feature>
<feature type="compositionally biased region" description="Polar residues" evidence="1">
    <location>
        <begin position="146"/>
        <end position="155"/>
    </location>
</feature>
<reference evidence="2" key="1">
    <citation type="submission" date="2021-04" db="EMBL/GenBank/DDBJ databases">
        <authorList>
            <consortium name="Molecular Ecology Group"/>
        </authorList>
    </citation>
    <scope>NUCLEOTIDE SEQUENCE</scope>
</reference>
<proteinExistence type="predicted"/>
<name>A0A8S3ZVZ0_9EUPU</name>
<feature type="compositionally biased region" description="Acidic residues" evidence="1">
    <location>
        <begin position="970"/>
        <end position="981"/>
    </location>
</feature>
<dbReference type="Proteomes" id="UP000678393">
    <property type="component" value="Unassembled WGS sequence"/>
</dbReference>
<feature type="compositionally biased region" description="Polar residues" evidence="1">
    <location>
        <begin position="723"/>
        <end position="732"/>
    </location>
</feature>
<dbReference type="AlphaFoldDB" id="A0A8S3ZVZ0"/>